<evidence type="ECO:0000313" key="3">
    <source>
        <dbReference type="Proteomes" id="UP000654123"/>
    </source>
</evidence>
<feature type="transmembrane region" description="Helical" evidence="1">
    <location>
        <begin position="215"/>
        <end position="234"/>
    </location>
</feature>
<keyword evidence="1" id="KW-1133">Transmembrane helix</keyword>
<dbReference type="Proteomes" id="UP000654123">
    <property type="component" value="Unassembled WGS sequence"/>
</dbReference>
<sequence length="493" mass="55015">MVPVGLRVKPGPMEDGPDITVEPPDSRGLRQVTRGGEVVGSAWSLKGLRRVLRRLGHPGDVEVEDGTLVRWRGGDSRTWPDRFVKRRLTIAFMMAGLLGSMALLVVIGTPDALGGLTFAGRITGFLFVLAGLVQGVSASAVLDYWGKRRVRFSGAAVLLGALIALITHSLLMFLWLQEKEYTPYLLAYFPLWCWSLWALCLLVRERTWAGIPHPRSFAAGITATTLVAGANLVYSSMYQPAAQPILVDLEARFGKPTVDSRTSFVELPLTLRAQNRGKVPAYVLGDDYSVYGWMVRFSKRGGGLKGTKEAMETESDAARYVAEQKSETVSAGRFLSPGWVLEPGEEYTAEKLVRIPRTADYEALEAYFSLTLMREDKGGIDVWEFQEPHFSWEKKEGRFYCAPSECGETLIYHGKVRHNNNLVNVTRRPRYVTTWWSVTPEDSSSYVSISSFRFQPKGSVEEEEREREMDGYGVVNLYAEAVVPFASLTGERE</sequence>
<feature type="transmembrane region" description="Helical" evidence="1">
    <location>
        <begin position="122"/>
        <end position="142"/>
    </location>
</feature>
<feature type="transmembrane region" description="Helical" evidence="1">
    <location>
        <begin position="181"/>
        <end position="203"/>
    </location>
</feature>
<name>A0A918B1W9_9ACTN</name>
<reference evidence="2" key="1">
    <citation type="journal article" date="2014" name="Int. J. Syst. Evol. Microbiol.">
        <title>Complete genome sequence of Corynebacterium casei LMG S-19264T (=DSM 44701T), isolated from a smear-ripened cheese.</title>
        <authorList>
            <consortium name="US DOE Joint Genome Institute (JGI-PGF)"/>
            <person name="Walter F."/>
            <person name="Albersmeier A."/>
            <person name="Kalinowski J."/>
            <person name="Ruckert C."/>
        </authorList>
    </citation>
    <scope>NUCLEOTIDE SEQUENCE</scope>
    <source>
        <strain evidence="2">JCM 4335</strain>
    </source>
</reference>
<protein>
    <submittedName>
        <fullName evidence="2">Uncharacterized protein</fullName>
    </submittedName>
</protein>
<keyword evidence="3" id="KW-1185">Reference proteome</keyword>
<comment type="caution">
    <text evidence="2">The sequence shown here is derived from an EMBL/GenBank/DDBJ whole genome shotgun (WGS) entry which is preliminary data.</text>
</comment>
<keyword evidence="1" id="KW-0812">Transmembrane</keyword>
<reference evidence="2" key="2">
    <citation type="submission" date="2020-09" db="EMBL/GenBank/DDBJ databases">
        <authorList>
            <person name="Sun Q."/>
            <person name="Ohkuma M."/>
        </authorList>
    </citation>
    <scope>NUCLEOTIDE SEQUENCE</scope>
    <source>
        <strain evidence="2">JCM 4335</strain>
    </source>
</reference>
<dbReference type="AlphaFoldDB" id="A0A918B1W9"/>
<dbReference type="EMBL" id="BMSV01000004">
    <property type="protein sequence ID" value="GGQ05941.1"/>
    <property type="molecule type" value="Genomic_DNA"/>
</dbReference>
<accession>A0A918B1W9</accession>
<evidence type="ECO:0000256" key="1">
    <source>
        <dbReference type="SAM" id="Phobius"/>
    </source>
</evidence>
<gene>
    <name evidence="2" type="ORF">GCM10010249_25650</name>
</gene>
<evidence type="ECO:0000313" key="2">
    <source>
        <dbReference type="EMBL" id="GGQ05941.1"/>
    </source>
</evidence>
<feature type="transmembrane region" description="Helical" evidence="1">
    <location>
        <begin position="88"/>
        <end position="110"/>
    </location>
</feature>
<proteinExistence type="predicted"/>
<organism evidence="2 3">
    <name type="scientific">Streptomyces roseolilacinus</name>
    <dbReference type="NCBI Taxonomy" id="66904"/>
    <lineage>
        <taxon>Bacteria</taxon>
        <taxon>Bacillati</taxon>
        <taxon>Actinomycetota</taxon>
        <taxon>Actinomycetes</taxon>
        <taxon>Kitasatosporales</taxon>
        <taxon>Streptomycetaceae</taxon>
        <taxon>Streptomyces</taxon>
    </lineage>
</organism>
<keyword evidence="1" id="KW-0472">Membrane</keyword>
<feature type="transmembrane region" description="Helical" evidence="1">
    <location>
        <begin position="154"/>
        <end position="175"/>
    </location>
</feature>